<reference evidence="2 3" key="1">
    <citation type="submission" date="2017-11" db="EMBL/GenBank/DDBJ databases">
        <title>Draft genome sequence of magnetotactic bacterium Magnetospirillum kuznetsovii LBB-42.</title>
        <authorList>
            <person name="Grouzdev D.S."/>
            <person name="Rysina M.S."/>
            <person name="Baslerov R.V."/>
            <person name="Koziaeva V."/>
        </authorList>
    </citation>
    <scope>NUCLEOTIDE SEQUENCE [LARGE SCALE GENOMIC DNA]</scope>
    <source>
        <strain evidence="2 3">LBB-42</strain>
    </source>
</reference>
<name>A0A364P0F9_9PROT</name>
<accession>A0A364P0F9</accession>
<dbReference type="AlphaFoldDB" id="A0A364P0F9"/>
<keyword evidence="1" id="KW-0732">Signal</keyword>
<keyword evidence="3" id="KW-1185">Reference proteome</keyword>
<dbReference type="Proteomes" id="UP000251075">
    <property type="component" value="Unassembled WGS sequence"/>
</dbReference>
<dbReference type="RefSeq" id="WP_112142804.1">
    <property type="nucleotide sequence ID" value="NZ_PGTO01000003.1"/>
</dbReference>
<comment type="caution">
    <text evidence="2">The sequence shown here is derived from an EMBL/GenBank/DDBJ whole genome shotgun (WGS) entry which is preliminary data.</text>
</comment>
<proteinExistence type="predicted"/>
<feature type="chain" id="PRO_5017049597" evidence="1">
    <location>
        <begin position="22"/>
        <end position="265"/>
    </location>
</feature>
<evidence type="ECO:0000313" key="3">
    <source>
        <dbReference type="Proteomes" id="UP000251075"/>
    </source>
</evidence>
<sequence length="265" mass="28914">MPNLLRLLTAILFMLATGALAECPRDKTNECDARSPWYAANVVRLATANPNSSDTSRFTLSIHGQNTLTIDLDNRDQGQAQQGTVTLVEGRAMLTRGLTLPKGKEIDALDAPILTYQLLITLLNRSLPDGPDSLAGSRKVDLAETERPIQLATNSASIELRPPWKLTGTVSRRNSETLDYALVLTYATKSGAHVMSLDGDWSKLRQPPPFDDSMPLAGWRYHSLGVVVYRQDGATVLDYTDPSHPSPLSTLGELRASIIAQHAKP</sequence>
<gene>
    <name evidence="2" type="ORF">CU669_05380</name>
</gene>
<dbReference type="EMBL" id="PGTO01000003">
    <property type="protein sequence ID" value="RAU22821.1"/>
    <property type="molecule type" value="Genomic_DNA"/>
</dbReference>
<feature type="signal peptide" evidence="1">
    <location>
        <begin position="1"/>
        <end position="21"/>
    </location>
</feature>
<evidence type="ECO:0000313" key="2">
    <source>
        <dbReference type="EMBL" id="RAU22821.1"/>
    </source>
</evidence>
<dbReference type="OrthoDB" id="7376370at2"/>
<organism evidence="2 3">
    <name type="scientific">Paramagnetospirillum kuznetsovii</name>
    <dbReference type="NCBI Taxonomy" id="2053833"/>
    <lineage>
        <taxon>Bacteria</taxon>
        <taxon>Pseudomonadati</taxon>
        <taxon>Pseudomonadota</taxon>
        <taxon>Alphaproteobacteria</taxon>
        <taxon>Rhodospirillales</taxon>
        <taxon>Magnetospirillaceae</taxon>
        <taxon>Paramagnetospirillum</taxon>
    </lineage>
</organism>
<protein>
    <submittedName>
        <fullName evidence="2">Uncharacterized protein</fullName>
    </submittedName>
</protein>
<evidence type="ECO:0000256" key="1">
    <source>
        <dbReference type="SAM" id="SignalP"/>
    </source>
</evidence>